<dbReference type="Gene3D" id="3.30.70.260">
    <property type="match status" value="1"/>
</dbReference>
<evidence type="ECO:0000313" key="3">
    <source>
        <dbReference type="Proteomes" id="UP000782843"/>
    </source>
</evidence>
<reference evidence="2" key="2">
    <citation type="journal article" date="2021" name="Microbiome">
        <title>Successional dynamics and alternative stable states in a saline activated sludge microbial community over 9 years.</title>
        <authorList>
            <person name="Wang Y."/>
            <person name="Ye J."/>
            <person name="Ju F."/>
            <person name="Liu L."/>
            <person name="Boyd J.A."/>
            <person name="Deng Y."/>
            <person name="Parks D.H."/>
            <person name="Jiang X."/>
            <person name="Yin X."/>
            <person name="Woodcroft B.J."/>
            <person name="Tyson G.W."/>
            <person name="Hugenholtz P."/>
            <person name="Polz M.F."/>
            <person name="Zhang T."/>
        </authorList>
    </citation>
    <scope>NUCLEOTIDE SEQUENCE</scope>
    <source>
        <strain evidence="2">HKST-UBA10</strain>
    </source>
</reference>
<dbReference type="AlphaFoldDB" id="A0A955L425"/>
<gene>
    <name evidence="2" type="ORF">KC660_04445</name>
</gene>
<proteinExistence type="predicted"/>
<name>A0A955L425_9BACT</name>
<dbReference type="PROSITE" id="PS51671">
    <property type="entry name" value="ACT"/>
    <property type="match status" value="1"/>
</dbReference>
<evidence type="ECO:0000259" key="1">
    <source>
        <dbReference type="PROSITE" id="PS51671"/>
    </source>
</evidence>
<sequence>MDKVIILVKAKDSQVLLSKIITILRQSLIETDSINSTKASNNTVNIIISLQVSDRNKLNMLIGSLNNIVEVVNVKLLQPENSIQLEAFIIKSKSQPVMDASMISRVAKQDYGYLIYGCSDSKSIDELILDLGVNIIEIARTGITVIEKPLVNKPTQVYNEPQSPAPPKPTIDI</sequence>
<evidence type="ECO:0000313" key="2">
    <source>
        <dbReference type="EMBL" id="MCA9382624.1"/>
    </source>
</evidence>
<dbReference type="Proteomes" id="UP000782843">
    <property type="component" value="Unassembled WGS sequence"/>
</dbReference>
<dbReference type="EMBL" id="JAGQLG010000184">
    <property type="protein sequence ID" value="MCA9382624.1"/>
    <property type="molecule type" value="Genomic_DNA"/>
</dbReference>
<dbReference type="Pfam" id="PF13291">
    <property type="entry name" value="ACT_4"/>
    <property type="match status" value="1"/>
</dbReference>
<accession>A0A955L425</accession>
<protein>
    <recommendedName>
        <fullName evidence="1">ACT domain-containing protein</fullName>
    </recommendedName>
</protein>
<feature type="domain" description="ACT" evidence="1">
    <location>
        <begin position="5"/>
        <end position="79"/>
    </location>
</feature>
<reference evidence="2" key="1">
    <citation type="submission" date="2020-04" db="EMBL/GenBank/DDBJ databases">
        <authorList>
            <person name="Zhang T."/>
        </authorList>
    </citation>
    <scope>NUCLEOTIDE SEQUENCE</scope>
    <source>
        <strain evidence="2">HKST-UBA10</strain>
    </source>
</reference>
<comment type="caution">
    <text evidence="2">The sequence shown here is derived from an EMBL/GenBank/DDBJ whole genome shotgun (WGS) entry which is preliminary data.</text>
</comment>
<organism evidence="2 3">
    <name type="scientific">Candidatus Dojkabacteria bacterium</name>
    <dbReference type="NCBI Taxonomy" id="2099670"/>
    <lineage>
        <taxon>Bacteria</taxon>
        <taxon>Candidatus Dojkabacteria</taxon>
    </lineage>
</organism>
<dbReference type="InterPro" id="IPR002912">
    <property type="entry name" value="ACT_dom"/>
</dbReference>